<keyword evidence="3" id="KW-1185">Reference proteome</keyword>
<name>A0ABV7MSI5_9HYPH</name>
<proteinExistence type="predicted"/>
<dbReference type="RefSeq" id="WP_378980209.1">
    <property type="nucleotide sequence ID" value="NZ_JBHRVD010000001.1"/>
</dbReference>
<evidence type="ECO:0000259" key="1">
    <source>
        <dbReference type="Pfam" id="PF10074"/>
    </source>
</evidence>
<dbReference type="Proteomes" id="UP001595648">
    <property type="component" value="Unassembled WGS sequence"/>
</dbReference>
<protein>
    <submittedName>
        <fullName evidence="2">DUF2285 domain-containing protein</fullName>
    </submittedName>
</protein>
<evidence type="ECO:0000313" key="2">
    <source>
        <dbReference type="EMBL" id="MFC3323588.1"/>
    </source>
</evidence>
<dbReference type="InterPro" id="IPR018754">
    <property type="entry name" value="RovC-like_DNA-bd"/>
</dbReference>
<dbReference type="Pfam" id="PF10074">
    <property type="entry name" value="RovC_DNA-bd"/>
    <property type="match status" value="1"/>
</dbReference>
<organism evidence="2 3">
    <name type="scientific">Mesorhizobium cantuariense</name>
    <dbReference type="NCBI Taxonomy" id="1300275"/>
    <lineage>
        <taxon>Bacteria</taxon>
        <taxon>Pseudomonadati</taxon>
        <taxon>Pseudomonadota</taxon>
        <taxon>Alphaproteobacteria</taxon>
        <taxon>Hyphomicrobiales</taxon>
        <taxon>Phyllobacteriaceae</taxon>
        <taxon>Mesorhizobium</taxon>
    </lineage>
</organism>
<comment type="caution">
    <text evidence="2">The sequence shown here is derived from an EMBL/GenBank/DDBJ whole genome shotgun (WGS) entry which is preliminary data.</text>
</comment>
<dbReference type="EMBL" id="JBHRVD010000001">
    <property type="protein sequence ID" value="MFC3323588.1"/>
    <property type="molecule type" value="Genomic_DNA"/>
</dbReference>
<reference evidence="3" key="1">
    <citation type="journal article" date="2019" name="Int. J. Syst. Evol. Microbiol.">
        <title>The Global Catalogue of Microorganisms (GCM) 10K type strain sequencing project: providing services to taxonomists for standard genome sequencing and annotation.</title>
        <authorList>
            <consortium name="The Broad Institute Genomics Platform"/>
            <consortium name="The Broad Institute Genome Sequencing Center for Infectious Disease"/>
            <person name="Wu L."/>
            <person name="Ma J."/>
        </authorList>
    </citation>
    <scope>NUCLEOTIDE SEQUENCE [LARGE SCALE GENOMIC DNA]</scope>
    <source>
        <strain evidence="3">ICMP 19515</strain>
    </source>
</reference>
<evidence type="ECO:0000313" key="3">
    <source>
        <dbReference type="Proteomes" id="UP001595648"/>
    </source>
</evidence>
<sequence>MAQDVLWSPDVDPAVVSLVPAPEFLSSLRSAPLTGLGVLHDSPEGRHIVHSAGVATQLLLLPGSDPHGHLAALIPLDAETLGRIEALTRFWRSLQGRPTASDTRMTPQQRRRFRLMMQAADGRANGASYRDIAVAFYGHKRIAADPWKTSALRDAVIGLVEGATAMIGGGYLQILRHRRRS</sequence>
<feature type="domain" description="T6SS Transcription factor RovC-like DNA binding" evidence="1">
    <location>
        <begin position="73"/>
        <end position="176"/>
    </location>
</feature>
<accession>A0ABV7MSI5</accession>
<gene>
    <name evidence="2" type="ORF">ACFOJ9_17630</name>
</gene>